<comment type="caution">
    <text evidence="2">The sequence shown here is derived from an EMBL/GenBank/DDBJ whole genome shotgun (WGS) entry which is preliminary data.</text>
</comment>
<dbReference type="AlphaFoldDB" id="A0A4R8W099"/>
<gene>
    <name evidence="2" type="ORF">E3O42_15470</name>
</gene>
<dbReference type="Proteomes" id="UP000297907">
    <property type="component" value="Unassembled WGS sequence"/>
</dbReference>
<feature type="transmembrane region" description="Helical" evidence="1">
    <location>
        <begin position="41"/>
        <end position="59"/>
    </location>
</feature>
<name>A0A4R8W099_9MICO</name>
<keyword evidence="1" id="KW-0472">Membrane</keyword>
<accession>A0A4R8W099</accession>
<dbReference type="RefSeq" id="WP_198414158.1">
    <property type="nucleotide sequence ID" value="NZ_SOFL01000050.1"/>
</dbReference>
<evidence type="ECO:0000313" key="3">
    <source>
        <dbReference type="Proteomes" id="UP000297907"/>
    </source>
</evidence>
<sequence length="68" mass="6229">MSGRMGGTMGLDLRLALPAAACWASAGVLVALPASAAAGAGLLAGAALGLIVSAVLLGGPARAAPSSS</sequence>
<keyword evidence="1" id="KW-1133">Transmembrane helix</keyword>
<proteinExistence type="predicted"/>
<organism evidence="2 3">
    <name type="scientific">Cryobacterium adonitolivorans</name>
    <dbReference type="NCBI Taxonomy" id="1259189"/>
    <lineage>
        <taxon>Bacteria</taxon>
        <taxon>Bacillati</taxon>
        <taxon>Actinomycetota</taxon>
        <taxon>Actinomycetes</taxon>
        <taxon>Micrococcales</taxon>
        <taxon>Microbacteriaceae</taxon>
        <taxon>Cryobacterium</taxon>
    </lineage>
</organism>
<evidence type="ECO:0000256" key="1">
    <source>
        <dbReference type="SAM" id="Phobius"/>
    </source>
</evidence>
<reference evidence="2 3" key="1">
    <citation type="submission" date="2019-03" db="EMBL/GenBank/DDBJ databases">
        <title>Genomics of glacier-inhabiting Cryobacterium strains.</title>
        <authorList>
            <person name="Liu Q."/>
            <person name="Xin Y.-H."/>
        </authorList>
    </citation>
    <scope>NUCLEOTIDE SEQUENCE [LARGE SCALE GENOMIC DNA]</scope>
    <source>
        <strain evidence="2 3">RHLS22-1</strain>
    </source>
</reference>
<protein>
    <submittedName>
        <fullName evidence="2">Uncharacterized protein</fullName>
    </submittedName>
</protein>
<evidence type="ECO:0000313" key="2">
    <source>
        <dbReference type="EMBL" id="TFB98223.1"/>
    </source>
</evidence>
<dbReference type="EMBL" id="SOFL01000050">
    <property type="protein sequence ID" value="TFB98223.1"/>
    <property type="molecule type" value="Genomic_DNA"/>
</dbReference>
<keyword evidence="3" id="KW-1185">Reference proteome</keyword>
<keyword evidence="1" id="KW-0812">Transmembrane</keyword>
<feature type="non-terminal residue" evidence="2">
    <location>
        <position position="68"/>
    </location>
</feature>